<dbReference type="InterPro" id="IPR019515">
    <property type="entry name" value="VPS54_N"/>
</dbReference>
<evidence type="ECO:0000313" key="6">
    <source>
        <dbReference type="EMBL" id="KAK4538343.1"/>
    </source>
</evidence>
<proteinExistence type="predicted"/>
<gene>
    <name evidence="6" type="ORF">CDCA_CDCA17G4368</name>
</gene>
<name>A0AAV9J1W7_CYACA</name>
<feature type="compositionally biased region" description="Low complexity" evidence="4">
    <location>
        <begin position="843"/>
        <end position="852"/>
    </location>
</feature>
<keyword evidence="1" id="KW-0813">Transport</keyword>
<dbReference type="EMBL" id="JANCYW010000017">
    <property type="protein sequence ID" value="KAK4538343.1"/>
    <property type="molecule type" value="Genomic_DNA"/>
</dbReference>
<organism evidence="6 7">
    <name type="scientific">Cyanidium caldarium</name>
    <name type="common">Red alga</name>
    <dbReference type="NCBI Taxonomy" id="2771"/>
    <lineage>
        <taxon>Eukaryota</taxon>
        <taxon>Rhodophyta</taxon>
        <taxon>Bangiophyceae</taxon>
        <taxon>Cyanidiales</taxon>
        <taxon>Cyanidiaceae</taxon>
        <taxon>Cyanidium</taxon>
    </lineage>
</organism>
<dbReference type="Proteomes" id="UP001301350">
    <property type="component" value="Unassembled WGS sequence"/>
</dbReference>
<accession>A0AAV9J1W7</accession>
<dbReference type="Pfam" id="PF10475">
    <property type="entry name" value="Vps54_N"/>
    <property type="match status" value="1"/>
</dbReference>
<feature type="region of interest" description="Disordered" evidence="4">
    <location>
        <begin position="843"/>
        <end position="893"/>
    </location>
</feature>
<feature type="domain" description="Vacuolar protein sorting-associated protein 54 N-terminal" evidence="5">
    <location>
        <begin position="154"/>
        <end position="317"/>
    </location>
</feature>
<keyword evidence="7" id="KW-1185">Reference proteome</keyword>
<comment type="caution">
    <text evidence="6">The sequence shown here is derived from an EMBL/GenBank/DDBJ whole genome shotgun (WGS) entry which is preliminary data.</text>
</comment>
<reference evidence="6 7" key="1">
    <citation type="submission" date="2022-07" db="EMBL/GenBank/DDBJ databases">
        <title>Genome-wide signatures of adaptation to extreme environments.</title>
        <authorList>
            <person name="Cho C.H."/>
            <person name="Yoon H.S."/>
        </authorList>
    </citation>
    <scope>NUCLEOTIDE SEQUENCE [LARGE SCALE GENOMIC DNA]</scope>
    <source>
        <strain evidence="6 7">DBV 063 E5</strain>
    </source>
</reference>
<dbReference type="AlphaFoldDB" id="A0AAV9J1W7"/>
<evidence type="ECO:0000256" key="3">
    <source>
        <dbReference type="ARBA" id="ARBA00023054"/>
    </source>
</evidence>
<dbReference type="GO" id="GO:0015031">
    <property type="term" value="P:protein transport"/>
    <property type="evidence" value="ECO:0007669"/>
    <property type="project" value="UniProtKB-KW"/>
</dbReference>
<feature type="region of interest" description="Disordered" evidence="4">
    <location>
        <begin position="35"/>
        <end position="60"/>
    </location>
</feature>
<keyword evidence="2" id="KW-0653">Protein transport</keyword>
<protein>
    <recommendedName>
        <fullName evidence="5">Vacuolar protein sorting-associated protein 54 N-terminal domain-containing protein</fullName>
    </recommendedName>
</protein>
<keyword evidence="3" id="KW-0175">Coiled coil</keyword>
<evidence type="ECO:0000313" key="7">
    <source>
        <dbReference type="Proteomes" id="UP001301350"/>
    </source>
</evidence>
<evidence type="ECO:0000256" key="2">
    <source>
        <dbReference type="ARBA" id="ARBA00022927"/>
    </source>
</evidence>
<feature type="region of interest" description="Disordered" evidence="4">
    <location>
        <begin position="1"/>
        <end position="22"/>
    </location>
</feature>
<evidence type="ECO:0000256" key="1">
    <source>
        <dbReference type="ARBA" id="ARBA00022448"/>
    </source>
</evidence>
<evidence type="ECO:0000256" key="4">
    <source>
        <dbReference type="SAM" id="MobiDB-lite"/>
    </source>
</evidence>
<sequence length="1057" mass="114805">MDSGQNRAAAEGGTPTCPPLSDALQMLARVGRRLEALTPDGATTDKTVETDSLSGEAEGGRRALEVDVEELVQATLEAAAATGDEDDRVASGPAPVFDTVYLLEVLNDIDTLVRRMDGVAAGLLVRDRRRGDSVRRKWLADAAPRARSPLEATRVRTSSARRACQEVNAALSASGERLLQSLRDVHRCTHRRAHLQQLLRSVELLRQLVALQGESERALAERRYTDANRLCHQFDTLMRQELASAPPSVRGMADRLPVLRDLAERIQYVSAEVLQKLYHNLRRQCFAFDGETFASVRAAYGALGAEAALVERLTADYEATLGIARQQALSQGAPMGVLKEAATNAAVEKKARLLAAGVFTNAKVTAVDNADDMPTVPTASHDGMRDLLFVVEWFCGAVSSVWVSLQALLEHLGASAGAFVSVWKRAHAQYLVEAQALMREVLAAGEDVMSRVTFRELWRAYVAARTLHAQRQRLLREVMAVVGDDDGDDGDSSRSGGCDGADRVAEELRVHLEWCPDPVWEGLSDISHRCARMHVEWYKASLRSRMLEASDGSVTWERVRPTWQAAGEEDSGNERALADGLHLLATLEQRVADISVTADTNPVLHVLGEPAVDIDAVQVLQALFHSMLAEPTHLLPEDSTFVGASLYVLECAATMAPALWIAAPHEAGSTPPTSTPIAHLLRYAVYLECLQVAPVFLSAGLTNASVLQLSRAQRHRVLRDDYQRALVDALEVEMSHAADADGNARRLRGEWHVGKFCRVVESAWTLGRFGARLLQLAPSDDTATSEERSAATSAAAARLLRNLADTLQTLLYGSAAVVLVQAENIAREVSGELAPTRSWWPSPLSSSAANPAGQNGGAVGARQPAPSASWSFRLSRKDAADEQSPADDVPVSRPNAYVERTVERLRALRRTPGVPPRAQDALWRACMEATLRAVVHGVAALPDESLSVRTVSQALLDVHVLISALEEEFGMHPLPLADEACQFIQHHFASVSDAARWWALHGDALEAVVGRGLIRHCGYLSGEHAPTGRLTDAEVDAVLDRARDQVEHAVVVCIEDL</sequence>
<evidence type="ECO:0000259" key="5">
    <source>
        <dbReference type="Pfam" id="PF10475"/>
    </source>
</evidence>